<sequence length="260" mass="26064">MLKACLNGGRSRDAHPAVPVTPAELAVDAARCASLGVAAVHVHPRAASGAESLRPKVIADALTAIRAARPGLPVGVSTGAWIEPDPAARVAAVRSWSVLPDFASVNAHEAGAEAVAAALHERGVLVEVGLWTLDAVDAYRSWRVPVGRILVECMAEEVPVAVADAARILAALPSSAPAVPPSSTGVPAGSPSAARARQGAVAPPVLLHAEGPATWAVLAEAVSRGLHTRVGLEDTLLLPDGTPAPGNAALVAAALAAGAR</sequence>
<feature type="region of interest" description="Disordered" evidence="1">
    <location>
        <begin position="175"/>
        <end position="194"/>
    </location>
</feature>
<dbReference type="PANTHER" id="PTHR37418:SF1">
    <property type="entry name" value="3-KETO-5-AMINOHEXANOATE CLEAVAGE PROTEIN"/>
    <property type="match status" value="1"/>
</dbReference>
<dbReference type="Gene3D" id="3.20.20.70">
    <property type="entry name" value="Aldolase class I"/>
    <property type="match status" value="2"/>
</dbReference>
<dbReference type="Proteomes" id="UP000248333">
    <property type="component" value="Unassembled WGS sequence"/>
</dbReference>
<dbReference type="AlphaFoldDB" id="A0A318NQ47"/>
<dbReference type="PANTHER" id="PTHR37418">
    <property type="entry name" value="3-KETO-5-AMINOHEXANOATE CLEAVAGE ENZYME-RELATED"/>
    <property type="match status" value="1"/>
</dbReference>
<dbReference type="Pfam" id="PF05853">
    <property type="entry name" value="BKACE"/>
    <property type="match status" value="1"/>
</dbReference>
<keyword evidence="3" id="KW-1185">Reference proteome</keyword>
<dbReference type="OrthoDB" id="3424160at2"/>
<organism evidence="2 3">
    <name type="scientific">Micromonospora arborensis</name>
    <dbReference type="NCBI Taxonomy" id="2116518"/>
    <lineage>
        <taxon>Bacteria</taxon>
        <taxon>Bacillati</taxon>
        <taxon>Actinomycetota</taxon>
        <taxon>Actinomycetes</taxon>
        <taxon>Micromonosporales</taxon>
        <taxon>Micromonosporaceae</taxon>
        <taxon>Micromonospora</taxon>
    </lineage>
</organism>
<dbReference type="InterPro" id="IPR008567">
    <property type="entry name" value="BKACE"/>
</dbReference>
<proteinExistence type="predicted"/>
<evidence type="ECO:0000256" key="1">
    <source>
        <dbReference type="SAM" id="MobiDB-lite"/>
    </source>
</evidence>
<accession>A0A318NQ47</accession>
<name>A0A318NQ47_9ACTN</name>
<dbReference type="EMBL" id="PYBV01000012">
    <property type="protein sequence ID" value="PYC71927.1"/>
    <property type="molecule type" value="Genomic_DNA"/>
</dbReference>
<evidence type="ECO:0000313" key="3">
    <source>
        <dbReference type="Proteomes" id="UP000248333"/>
    </source>
</evidence>
<protein>
    <recommendedName>
        <fullName evidence="4">3-keto-5-aminohexanoate cleavage protein</fullName>
    </recommendedName>
</protein>
<dbReference type="RefSeq" id="WP_110563319.1">
    <property type="nucleotide sequence ID" value="NZ_PYBV01000012.1"/>
</dbReference>
<dbReference type="GO" id="GO:0043720">
    <property type="term" value="F:3-keto-5-aminohexanoate cleavage activity"/>
    <property type="evidence" value="ECO:0007669"/>
    <property type="project" value="InterPro"/>
</dbReference>
<evidence type="ECO:0000313" key="2">
    <source>
        <dbReference type="EMBL" id="PYC71927.1"/>
    </source>
</evidence>
<dbReference type="InterPro" id="IPR013785">
    <property type="entry name" value="Aldolase_TIM"/>
</dbReference>
<comment type="caution">
    <text evidence="2">The sequence shown here is derived from an EMBL/GenBank/DDBJ whole genome shotgun (WGS) entry which is preliminary data.</text>
</comment>
<reference evidence="2 3" key="1">
    <citation type="submission" date="2018-03" db="EMBL/GenBank/DDBJ databases">
        <title>Bioinformatic expansion and discovery of thiopeptide antibiotics.</title>
        <authorList>
            <person name="Schwalen C.J."/>
            <person name="Hudson G.A."/>
            <person name="Mitchell D.A."/>
        </authorList>
    </citation>
    <scope>NUCLEOTIDE SEQUENCE [LARGE SCALE GENOMIC DNA]</scope>
    <source>
        <strain evidence="2 3">NRRL 8041</strain>
    </source>
</reference>
<evidence type="ECO:0008006" key="4">
    <source>
        <dbReference type="Google" id="ProtNLM"/>
    </source>
</evidence>
<gene>
    <name evidence="2" type="ORF">C7C45_09830</name>
</gene>